<evidence type="ECO:0000313" key="2">
    <source>
        <dbReference type="Proteomes" id="UP000308730"/>
    </source>
</evidence>
<dbReference type="AlphaFoldDB" id="A0A4S4MWK0"/>
<accession>A0A4S4MWK0</accession>
<dbReference type="Gene3D" id="3.30.70.100">
    <property type="match status" value="2"/>
</dbReference>
<gene>
    <name evidence="1" type="ORF">EUX98_g3429</name>
</gene>
<organism evidence="1 2">
    <name type="scientific">Antrodiella citrinella</name>
    <dbReference type="NCBI Taxonomy" id="2447956"/>
    <lineage>
        <taxon>Eukaryota</taxon>
        <taxon>Fungi</taxon>
        <taxon>Dikarya</taxon>
        <taxon>Basidiomycota</taxon>
        <taxon>Agaricomycotina</taxon>
        <taxon>Agaricomycetes</taxon>
        <taxon>Polyporales</taxon>
        <taxon>Steccherinaceae</taxon>
        <taxon>Antrodiella</taxon>
    </lineage>
</organism>
<name>A0A4S4MWK0_9APHY</name>
<keyword evidence="2" id="KW-1185">Reference proteome</keyword>
<proteinExistence type="predicted"/>
<comment type="caution">
    <text evidence="1">The sequence shown here is derived from an EMBL/GenBank/DDBJ whole genome shotgun (WGS) entry which is preliminary data.</text>
</comment>
<evidence type="ECO:0008006" key="3">
    <source>
        <dbReference type="Google" id="ProtNLM"/>
    </source>
</evidence>
<reference evidence="1 2" key="1">
    <citation type="submission" date="2019-02" db="EMBL/GenBank/DDBJ databases">
        <title>Genome sequencing of the rare red list fungi Antrodiella citrinella (Flaviporus citrinellus).</title>
        <authorList>
            <person name="Buettner E."/>
            <person name="Kellner H."/>
        </authorList>
    </citation>
    <scope>NUCLEOTIDE SEQUENCE [LARGE SCALE GENOMIC DNA]</scope>
    <source>
        <strain evidence="1 2">DSM 108506</strain>
    </source>
</reference>
<evidence type="ECO:0000313" key="1">
    <source>
        <dbReference type="EMBL" id="THH30756.1"/>
    </source>
</evidence>
<dbReference type="Proteomes" id="UP000308730">
    <property type="component" value="Unassembled WGS sequence"/>
</dbReference>
<dbReference type="EMBL" id="SGPM01000069">
    <property type="protein sequence ID" value="THH30756.1"/>
    <property type="molecule type" value="Genomic_DNA"/>
</dbReference>
<sequence>MSSEIVVEVATFKASEAYKADPTVFHPALNMVAASKGVLHIWHGLEHEDRSTVYFLVAWEKVSDHHTLMNDPEYSNILTVFAAVAAGPVNLRHVAFKSITIPLAHFAAPFTEVSILTVKEGKSNTGVESILWDTKINQDGAAFTTGKTVEKDNEYVSVKGWESIEAHEAAAADPQIKALIEVLEQTVKMELAHVQLTAFNFKF</sequence>
<dbReference type="OrthoDB" id="3830579at2759"/>
<protein>
    <recommendedName>
        <fullName evidence="3">ABM domain-containing protein</fullName>
    </recommendedName>
</protein>